<dbReference type="GO" id="GO:0005634">
    <property type="term" value="C:nucleus"/>
    <property type="evidence" value="ECO:0007669"/>
    <property type="project" value="UniProtKB-SubCell"/>
</dbReference>
<evidence type="ECO:0000256" key="2">
    <source>
        <dbReference type="ARBA" id="ARBA00008548"/>
    </source>
</evidence>
<keyword evidence="5" id="KW-0238">DNA-binding</keyword>
<keyword evidence="11" id="KW-1185">Reference proteome</keyword>
<evidence type="ECO:0000256" key="3">
    <source>
        <dbReference type="ARBA" id="ARBA00022703"/>
    </source>
</evidence>
<keyword evidence="4" id="KW-0805">Transcription regulation</keyword>
<dbReference type="PRINTS" id="PR02031">
    <property type="entry name" value="CYSSERRICHNP"/>
</dbReference>
<dbReference type="AlphaFoldDB" id="A0A7K7YVJ5"/>
<reference evidence="10 11" key="1">
    <citation type="submission" date="2019-09" db="EMBL/GenBank/DDBJ databases">
        <title>Bird 10,000 Genomes (B10K) Project - Family phase.</title>
        <authorList>
            <person name="Zhang G."/>
        </authorList>
    </citation>
    <scope>NUCLEOTIDE SEQUENCE [LARGE SCALE GENOMIC DNA]</scope>
    <source>
        <strain evidence="10">B10K-DU-001-68</strain>
        <tissue evidence="10">Muscle</tissue>
    </source>
</reference>
<dbReference type="GO" id="GO:0043565">
    <property type="term" value="F:sequence-specific DNA binding"/>
    <property type="evidence" value="ECO:0007669"/>
    <property type="project" value="TreeGrafter"/>
</dbReference>
<keyword evidence="3" id="KW-0053">Apoptosis</keyword>
<comment type="subcellular location">
    <subcellularLocation>
        <location evidence="1">Nucleus</location>
    </subcellularLocation>
</comment>
<dbReference type="InterPro" id="IPR023260">
    <property type="entry name" value="Cys/Ser-rich_nuc_prot"/>
</dbReference>
<keyword evidence="7" id="KW-0804">Transcription</keyword>
<dbReference type="Pfam" id="PF16019">
    <property type="entry name" value="CSRNP_N"/>
    <property type="match status" value="1"/>
</dbReference>
<evidence type="ECO:0000256" key="7">
    <source>
        <dbReference type="ARBA" id="ARBA00023163"/>
    </source>
</evidence>
<dbReference type="EMBL" id="VZTB01014585">
    <property type="protein sequence ID" value="NXA82096.1"/>
    <property type="molecule type" value="Genomic_DNA"/>
</dbReference>
<organism evidence="10 11">
    <name type="scientific">Thryothorus ludovicianus</name>
    <name type="common">Carolina wren</name>
    <name type="synonym">Sylvia ludoviciana</name>
    <dbReference type="NCBI Taxonomy" id="74200"/>
    <lineage>
        <taxon>Eukaryota</taxon>
        <taxon>Metazoa</taxon>
        <taxon>Chordata</taxon>
        <taxon>Craniata</taxon>
        <taxon>Vertebrata</taxon>
        <taxon>Euteleostomi</taxon>
        <taxon>Archelosauria</taxon>
        <taxon>Archosauria</taxon>
        <taxon>Dinosauria</taxon>
        <taxon>Saurischia</taxon>
        <taxon>Theropoda</taxon>
        <taxon>Coelurosauria</taxon>
        <taxon>Aves</taxon>
        <taxon>Neognathae</taxon>
        <taxon>Neoaves</taxon>
        <taxon>Telluraves</taxon>
        <taxon>Australaves</taxon>
        <taxon>Passeriformes</taxon>
        <taxon>Certhiidae</taxon>
        <taxon>Troglodytinae</taxon>
        <taxon>Thryothorus</taxon>
    </lineage>
</organism>
<evidence type="ECO:0000256" key="5">
    <source>
        <dbReference type="ARBA" id="ARBA00023125"/>
    </source>
</evidence>
<name>A0A7K7YVJ5_THRLU</name>
<keyword evidence="8" id="KW-0539">Nucleus</keyword>
<evidence type="ECO:0000256" key="1">
    <source>
        <dbReference type="ARBA" id="ARBA00004123"/>
    </source>
</evidence>
<keyword evidence="6" id="KW-0010">Activator</keyword>
<feature type="non-terminal residue" evidence="10">
    <location>
        <position position="1"/>
    </location>
</feature>
<dbReference type="PANTHER" id="PTHR13580:SF6">
    <property type="entry name" value="CYSTEINE_SERINE-RICH NUCLEAR PROTEIN 2"/>
    <property type="match status" value="1"/>
</dbReference>
<feature type="domain" description="Cysteine/serine-rich nuclear protein N-terminal" evidence="9">
    <location>
        <begin position="1"/>
        <end position="183"/>
    </location>
</feature>
<feature type="non-terminal residue" evidence="10">
    <location>
        <position position="183"/>
    </location>
</feature>
<comment type="similarity">
    <text evidence="2">Belongs to the AXUD1 family.</text>
</comment>
<dbReference type="Proteomes" id="UP000558509">
    <property type="component" value="Unassembled WGS sequence"/>
</dbReference>
<dbReference type="PANTHER" id="PTHR13580">
    <property type="entry name" value="TGF-BETA INDUCED APOPTOSIS PROTEIN"/>
    <property type="match status" value="1"/>
</dbReference>
<dbReference type="GO" id="GO:0000981">
    <property type="term" value="F:DNA-binding transcription factor activity, RNA polymerase II-specific"/>
    <property type="evidence" value="ECO:0007669"/>
    <property type="project" value="TreeGrafter"/>
</dbReference>
<evidence type="ECO:0000256" key="4">
    <source>
        <dbReference type="ARBA" id="ARBA00023015"/>
    </source>
</evidence>
<gene>
    <name evidence="10" type="primary">Csrnp2_1</name>
    <name evidence="10" type="ORF">THRLUD_R11579</name>
</gene>
<evidence type="ECO:0000313" key="11">
    <source>
        <dbReference type="Proteomes" id="UP000558509"/>
    </source>
</evidence>
<dbReference type="GO" id="GO:0006915">
    <property type="term" value="P:apoptotic process"/>
    <property type="evidence" value="ECO:0007669"/>
    <property type="project" value="UniProtKB-KW"/>
</dbReference>
<evidence type="ECO:0000313" key="10">
    <source>
        <dbReference type="EMBL" id="NXA82096.1"/>
    </source>
</evidence>
<comment type="caution">
    <text evidence="10">The sequence shown here is derived from an EMBL/GenBank/DDBJ whole genome shotgun (WGS) entry which is preliminary data.</text>
</comment>
<dbReference type="InterPro" id="IPR031972">
    <property type="entry name" value="CSRNP_N"/>
</dbReference>
<sequence length="183" mass="20807">KRVRFAQVTVYYFARRQGFTCVPSAGGSSLGMAPRHHRARRYSLSQFAHLRQVSHRQHLRQHLRREKLRARSVQLSPHVSLRPQLTQNGTVPSAEAAGLTLADVSDDDLDVGQVEVGDYFYLQPLPTKRRRALLRASGVRRIDAEERQELRALRLSREQCGCLCRLTCEPRTCVCSQAGIQCQ</sequence>
<protein>
    <submittedName>
        <fullName evidence="10">CSRN2 protein</fullName>
    </submittedName>
</protein>
<evidence type="ECO:0000256" key="6">
    <source>
        <dbReference type="ARBA" id="ARBA00023159"/>
    </source>
</evidence>
<evidence type="ECO:0000259" key="9">
    <source>
        <dbReference type="Pfam" id="PF16019"/>
    </source>
</evidence>
<evidence type="ECO:0000256" key="8">
    <source>
        <dbReference type="ARBA" id="ARBA00023242"/>
    </source>
</evidence>
<accession>A0A7K7YVJ5</accession>
<proteinExistence type="inferred from homology"/>